<dbReference type="Proteomes" id="UP000184112">
    <property type="component" value="Unassembled WGS sequence"/>
</dbReference>
<name>A0A1M5VJF3_FLAJO</name>
<accession>A0A1M5VJF3</accession>
<sequence>MNSSAFIQTGGYPLKSERLQELQTSFKIFNAFGNIAGNFTIVEGCETEGSIVKNGKIYIHPELLDFREADATGNPNVIIIEEAVQRPFENGTVKTVYLNRYATFGTAEISWPWSNFKRPFQTKDIPNNLLMQLNAIPGKAETGTVTTLAERVTALEEKINNMITPQISVMYGRQTVNSWTSNGDYSSDFNRNYIDVYPPSGYTMAHFKGIVPSVSQIKFDGDVDDNDVIWCSYQVRSTNIRIICGNVEQKAAPMVSYMAIFIK</sequence>
<dbReference type="CDD" id="cd22641">
    <property type="entry name" value="C24-like"/>
    <property type="match status" value="1"/>
</dbReference>
<proteinExistence type="predicted"/>
<reference evidence="1 2" key="1">
    <citation type="submission" date="2016-11" db="EMBL/GenBank/DDBJ databases">
        <authorList>
            <person name="Jaros S."/>
            <person name="Januszkiewicz K."/>
            <person name="Wedrychowicz H."/>
        </authorList>
    </citation>
    <scope>NUCLEOTIDE SEQUENCE [LARGE SCALE GENOMIC DNA]</scope>
    <source>
        <strain evidence="1 2">DSM 6792</strain>
    </source>
</reference>
<dbReference type="RefSeq" id="WP_073411517.1">
    <property type="nucleotide sequence ID" value="NZ_FQWH01000018.1"/>
</dbReference>
<dbReference type="AlphaFoldDB" id="A0A1M5VJF3"/>
<evidence type="ECO:0000313" key="2">
    <source>
        <dbReference type="Proteomes" id="UP000184112"/>
    </source>
</evidence>
<evidence type="ECO:0000313" key="1">
    <source>
        <dbReference type="EMBL" id="SHH75376.1"/>
    </source>
</evidence>
<gene>
    <name evidence="1" type="ORF">SAMN05444388_11815</name>
</gene>
<dbReference type="EMBL" id="FQWH01000018">
    <property type="protein sequence ID" value="SHH75376.1"/>
    <property type="molecule type" value="Genomic_DNA"/>
</dbReference>
<protein>
    <submittedName>
        <fullName evidence="1">Uncharacterized protein</fullName>
    </submittedName>
</protein>
<organism evidence="1 2">
    <name type="scientific">Flavobacterium johnsoniae</name>
    <name type="common">Cytophaga johnsonae</name>
    <dbReference type="NCBI Taxonomy" id="986"/>
    <lineage>
        <taxon>Bacteria</taxon>
        <taxon>Pseudomonadati</taxon>
        <taxon>Bacteroidota</taxon>
        <taxon>Flavobacteriia</taxon>
        <taxon>Flavobacteriales</taxon>
        <taxon>Flavobacteriaceae</taxon>
        <taxon>Flavobacterium</taxon>
    </lineage>
</organism>